<evidence type="ECO:0000313" key="2">
    <source>
        <dbReference type="EMBL" id="CAE6457492.1"/>
    </source>
</evidence>
<accession>A0A8H3GNB3</accession>
<dbReference type="AlphaFoldDB" id="A0A8H3GNB3"/>
<gene>
    <name evidence="2" type="ORF">RDB_LOCUS142919</name>
</gene>
<organism evidence="2 3">
    <name type="scientific">Rhizoctonia solani</name>
    <dbReference type="NCBI Taxonomy" id="456999"/>
    <lineage>
        <taxon>Eukaryota</taxon>
        <taxon>Fungi</taxon>
        <taxon>Dikarya</taxon>
        <taxon>Basidiomycota</taxon>
        <taxon>Agaricomycotina</taxon>
        <taxon>Agaricomycetes</taxon>
        <taxon>Cantharellales</taxon>
        <taxon>Ceratobasidiaceae</taxon>
        <taxon>Rhizoctonia</taxon>
    </lineage>
</organism>
<feature type="region of interest" description="Disordered" evidence="1">
    <location>
        <begin position="158"/>
        <end position="181"/>
    </location>
</feature>
<evidence type="ECO:0000256" key="1">
    <source>
        <dbReference type="SAM" id="MobiDB-lite"/>
    </source>
</evidence>
<reference evidence="2" key="1">
    <citation type="submission" date="2021-01" db="EMBL/GenBank/DDBJ databases">
        <authorList>
            <person name="Kaushik A."/>
        </authorList>
    </citation>
    <scope>NUCLEOTIDE SEQUENCE</scope>
    <source>
        <strain evidence="2">AG3-T5</strain>
    </source>
</reference>
<comment type="caution">
    <text evidence="2">The sequence shown here is derived from an EMBL/GenBank/DDBJ whole genome shotgun (WGS) entry which is preliminary data.</text>
</comment>
<dbReference type="Proteomes" id="UP000663841">
    <property type="component" value="Unassembled WGS sequence"/>
</dbReference>
<name>A0A8H3GNB3_9AGAM</name>
<feature type="compositionally biased region" description="Polar residues" evidence="1">
    <location>
        <begin position="171"/>
        <end position="181"/>
    </location>
</feature>
<sequence length="299" mass="33900">MSLFNNFVQIFGRGSRTQVVDDKQASQLLKNLDEMLDESRKMLTGIQQRVPAPEFESMEVRHNQLYLMVVDVKSDVRGRQGNRVFFANTAERDEFYVQVRQLITRCQIHHNDVLTVSRRTYERNLQLQAIEPTSIAPTAVSTTQDDGSKTEWLSIVSESASDPSEDEGDVSSLSKSDPESTQQFIATVAHIPRSALATEEELQTQLPDDDSYYRILICGNRRKRAVVVDIKPHLMSASYDDGDAERSQDEILRMGDMLMKSDPKQLEGHQVVETYRGPSFISSFISSWNYNNLPLGGMV</sequence>
<protein>
    <submittedName>
        <fullName evidence="2">Uncharacterized protein</fullName>
    </submittedName>
</protein>
<dbReference type="EMBL" id="CAJMWW010000208">
    <property type="protein sequence ID" value="CAE6457492.1"/>
    <property type="molecule type" value="Genomic_DNA"/>
</dbReference>
<evidence type="ECO:0000313" key="3">
    <source>
        <dbReference type="Proteomes" id="UP000663841"/>
    </source>
</evidence>
<proteinExistence type="predicted"/>